<dbReference type="Proteomes" id="UP001229244">
    <property type="component" value="Unassembled WGS sequence"/>
</dbReference>
<accession>A0AAE4ASI9</accession>
<name>A0AAE4ASI9_9HYPH</name>
<dbReference type="AlphaFoldDB" id="A0AAE4ASI9"/>
<evidence type="ECO:0008006" key="4">
    <source>
        <dbReference type="Google" id="ProtNLM"/>
    </source>
</evidence>
<evidence type="ECO:0000256" key="1">
    <source>
        <dbReference type="SAM" id="MobiDB-lite"/>
    </source>
</evidence>
<keyword evidence="3" id="KW-1185">Reference proteome</keyword>
<reference evidence="2" key="1">
    <citation type="submission" date="2023-07" db="EMBL/GenBank/DDBJ databases">
        <title>Genomic Encyclopedia of Type Strains, Phase IV (KMG-IV): sequencing the most valuable type-strain genomes for metagenomic binning, comparative biology and taxonomic classification.</title>
        <authorList>
            <person name="Goeker M."/>
        </authorList>
    </citation>
    <scope>NUCLEOTIDE SEQUENCE</scope>
    <source>
        <strain evidence="2">DSM 21202</strain>
    </source>
</reference>
<protein>
    <recommendedName>
        <fullName evidence="4">Transmembrane protein (PGPGW)</fullName>
    </recommendedName>
</protein>
<dbReference type="EMBL" id="JAUSUL010000002">
    <property type="protein sequence ID" value="MDQ0316316.1"/>
    <property type="molecule type" value="Genomic_DNA"/>
</dbReference>
<feature type="compositionally biased region" description="Gly residues" evidence="1">
    <location>
        <begin position="78"/>
        <end position="87"/>
    </location>
</feature>
<proteinExistence type="predicted"/>
<gene>
    <name evidence="2" type="ORF">J2S73_002773</name>
</gene>
<organism evidence="2 3">
    <name type="scientific">Amorphus orientalis</name>
    <dbReference type="NCBI Taxonomy" id="649198"/>
    <lineage>
        <taxon>Bacteria</taxon>
        <taxon>Pseudomonadati</taxon>
        <taxon>Pseudomonadota</taxon>
        <taxon>Alphaproteobacteria</taxon>
        <taxon>Hyphomicrobiales</taxon>
        <taxon>Amorphaceae</taxon>
        <taxon>Amorphus</taxon>
    </lineage>
</organism>
<evidence type="ECO:0000313" key="3">
    <source>
        <dbReference type="Proteomes" id="UP001229244"/>
    </source>
</evidence>
<feature type="region of interest" description="Disordered" evidence="1">
    <location>
        <begin position="63"/>
        <end position="87"/>
    </location>
</feature>
<comment type="caution">
    <text evidence="2">The sequence shown here is derived from an EMBL/GenBank/DDBJ whole genome shotgun (WGS) entry which is preliminary data.</text>
</comment>
<sequence>MPRSRGLRVGLGSALILGGFLGFLPILGFWMAPLGLIVLSVDSPLVRRWRRRLDVRLGRWVARRRGKPRESEAASRTGDGGPTGGHP</sequence>
<evidence type="ECO:0000313" key="2">
    <source>
        <dbReference type="EMBL" id="MDQ0316316.1"/>
    </source>
</evidence>